<keyword evidence="14" id="KW-1185">Reference proteome</keyword>
<keyword evidence="6 11" id="KW-0812">Transmembrane</keyword>
<feature type="transmembrane region" description="Helical" evidence="11">
    <location>
        <begin position="41"/>
        <end position="61"/>
    </location>
</feature>
<evidence type="ECO:0000256" key="7">
    <source>
        <dbReference type="ARBA" id="ARBA00022927"/>
    </source>
</evidence>
<evidence type="ECO:0000256" key="6">
    <source>
        <dbReference type="ARBA" id="ARBA00022692"/>
    </source>
</evidence>
<dbReference type="PANTHER" id="PTHR33446">
    <property type="entry name" value="PROTEIN TONB-RELATED"/>
    <property type="match status" value="1"/>
</dbReference>
<dbReference type="Gene3D" id="3.30.1150.10">
    <property type="match status" value="1"/>
</dbReference>
<evidence type="ECO:0000256" key="11">
    <source>
        <dbReference type="SAM" id="Phobius"/>
    </source>
</evidence>
<evidence type="ECO:0000256" key="3">
    <source>
        <dbReference type="ARBA" id="ARBA00022448"/>
    </source>
</evidence>
<evidence type="ECO:0000256" key="5">
    <source>
        <dbReference type="ARBA" id="ARBA00022519"/>
    </source>
</evidence>
<evidence type="ECO:0000256" key="2">
    <source>
        <dbReference type="ARBA" id="ARBA00006555"/>
    </source>
</evidence>
<evidence type="ECO:0000256" key="4">
    <source>
        <dbReference type="ARBA" id="ARBA00022475"/>
    </source>
</evidence>
<evidence type="ECO:0000256" key="1">
    <source>
        <dbReference type="ARBA" id="ARBA00004383"/>
    </source>
</evidence>
<accession>A0ABU5QH24</accession>
<dbReference type="Pfam" id="PF03544">
    <property type="entry name" value="TonB_C"/>
    <property type="match status" value="1"/>
</dbReference>
<feature type="compositionally biased region" description="Polar residues" evidence="10">
    <location>
        <begin position="129"/>
        <end position="145"/>
    </location>
</feature>
<evidence type="ECO:0000259" key="12">
    <source>
        <dbReference type="PROSITE" id="PS52015"/>
    </source>
</evidence>
<feature type="domain" description="TonB C-terminal" evidence="12">
    <location>
        <begin position="188"/>
        <end position="279"/>
    </location>
</feature>
<dbReference type="NCBIfam" id="TIGR01352">
    <property type="entry name" value="tonB_Cterm"/>
    <property type="match status" value="1"/>
</dbReference>
<sequence>MENQTVLHEEDETLEDIVFQNRNKAYGAYLLRTGYHKSIKIALGIGVSLFCLAVAAPMILANIKPKEKTELTIVLEDYIIPDPPKDVPIEPKLTPPPPQEEVKVPKTIAFNEPEIVEDDKATELPPDQETLNNTDAKIGSVTQDGDTGEIPVDDPDKFKTGEGTAPVEIKAEVEQEFLSVEVMPEYAGGNAALAKFLQKNLRYPRNASDAGIGGKVYVQFVVGKDGNISNIDILKGLGFGCDEEAQRVIKLMPRWKPGKQSGRNVTVKFTLPIVFQLDQ</sequence>
<keyword evidence="9 11" id="KW-0472">Membrane</keyword>
<evidence type="ECO:0000256" key="8">
    <source>
        <dbReference type="ARBA" id="ARBA00022989"/>
    </source>
</evidence>
<proteinExistence type="inferred from homology"/>
<dbReference type="InterPro" id="IPR003538">
    <property type="entry name" value="TonB"/>
</dbReference>
<comment type="similarity">
    <text evidence="2">Belongs to the TonB family.</text>
</comment>
<feature type="region of interest" description="Disordered" evidence="10">
    <location>
        <begin position="124"/>
        <end position="162"/>
    </location>
</feature>
<evidence type="ECO:0000256" key="9">
    <source>
        <dbReference type="ARBA" id="ARBA00023136"/>
    </source>
</evidence>
<comment type="subcellular location">
    <subcellularLocation>
        <location evidence="1">Cell inner membrane</location>
        <topology evidence="1">Single-pass membrane protein</topology>
        <orientation evidence="1">Periplasmic side</orientation>
    </subcellularLocation>
</comment>
<keyword evidence="8 11" id="KW-1133">Transmembrane helix</keyword>
<reference evidence="13 14" key="1">
    <citation type="submission" date="2023-12" db="EMBL/GenBank/DDBJ databases">
        <title>Novel species of the genus Arcicella isolated from rivers.</title>
        <authorList>
            <person name="Lu H."/>
        </authorList>
    </citation>
    <scope>NUCLEOTIDE SEQUENCE [LARGE SCALE GENOMIC DNA]</scope>
    <source>
        <strain evidence="13 14">LMG 21963</strain>
    </source>
</reference>
<evidence type="ECO:0000256" key="10">
    <source>
        <dbReference type="SAM" id="MobiDB-lite"/>
    </source>
</evidence>
<gene>
    <name evidence="13" type="ORF">VB264_00985</name>
</gene>
<name>A0ABU5QH24_9BACT</name>
<dbReference type="Proteomes" id="UP001304671">
    <property type="component" value="Unassembled WGS sequence"/>
</dbReference>
<dbReference type="InterPro" id="IPR037682">
    <property type="entry name" value="TonB_C"/>
</dbReference>
<dbReference type="PANTHER" id="PTHR33446:SF2">
    <property type="entry name" value="PROTEIN TONB"/>
    <property type="match status" value="1"/>
</dbReference>
<evidence type="ECO:0000313" key="14">
    <source>
        <dbReference type="Proteomes" id="UP001304671"/>
    </source>
</evidence>
<keyword evidence="7" id="KW-0653">Protein transport</keyword>
<dbReference type="PRINTS" id="PR01374">
    <property type="entry name" value="TONBPROTEIN"/>
</dbReference>
<dbReference type="InterPro" id="IPR006260">
    <property type="entry name" value="TonB/TolA_C"/>
</dbReference>
<protein>
    <submittedName>
        <fullName evidence="13">TonB family protein</fullName>
    </submittedName>
</protein>
<dbReference type="RefSeq" id="WP_323246141.1">
    <property type="nucleotide sequence ID" value="NZ_JAYFUL010000001.1"/>
</dbReference>
<keyword evidence="3" id="KW-0813">Transport</keyword>
<keyword evidence="4" id="KW-1003">Cell membrane</keyword>
<dbReference type="SUPFAM" id="SSF74653">
    <property type="entry name" value="TolA/TonB C-terminal domain"/>
    <property type="match status" value="1"/>
</dbReference>
<dbReference type="InterPro" id="IPR051045">
    <property type="entry name" value="TonB-dependent_transducer"/>
</dbReference>
<organism evidence="13 14">
    <name type="scientific">Arcicella aquatica</name>
    <dbReference type="NCBI Taxonomy" id="217141"/>
    <lineage>
        <taxon>Bacteria</taxon>
        <taxon>Pseudomonadati</taxon>
        <taxon>Bacteroidota</taxon>
        <taxon>Cytophagia</taxon>
        <taxon>Cytophagales</taxon>
        <taxon>Flectobacillaceae</taxon>
        <taxon>Arcicella</taxon>
    </lineage>
</organism>
<keyword evidence="5" id="KW-0997">Cell inner membrane</keyword>
<comment type="caution">
    <text evidence="13">The sequence shown here is derived from an EMBL/GenBank/DDBJ whole genome shotgun (WGS) entry which is preliminary data.</text>
</comment>
<dbReference type="EMBL" id="JAYFUL010000001">
    <property type="protein sequence ID" value="MEA5256336.1"/>
    <property type="molecule type" value="Genomic_DNA"/>
</dbReference>
<dbReference type="PROSITE" id="PS52015">
    <property type="entry name" value="TONB_CTD"/>
    <property type="match status" value="1"/>
</dbReference>
<evidence type="ECO:0000313" key="13">
    <source>
        <dbReference type="EMBL" id="MEA5256336.1"/>
    </source>
</evidence>